<feature type="transmembrane region" description="Helical" evidence="1">
    <location>
        <begin position="61"/>
        <end position="79"/>
    </location>
</feature>
<feature type="transmembrane region" description="Helical" evidence="1">
    <location>
        <begin position="124"/>
        <end position="146"/>
    </location>
</feature>
<name>A0ABD3NGK5_9STRA</name>
<keyword evidence="1" id="KW-0472">Membrane</keyword>
<comment type="caution">
    <text evidence="2">The sequence shown here is derived from an EMBL/GenBank/DDBJ whole genome shotgun (WGS) entry which is preliminary data.</text>
</comment>
<feature type="transmembrane region" description="Helical" evidence="1">
    <location>
        <begin position="152"/>
        <end position="171"/>
    </location>
</feature>
<organism evidence="2 3">
    <name type="scientific">Stephanodiscus triporus</name>
    <dbReference type="NCBI Taxonomy" id="2934178"/>
    <lineage>
        <taxon>Eukaryota</taxon>
        <taxon>Sar</taxon>
        <taxon>Stramenopiles</taxon>
        <taxon>Ochrophyta</taxon>
        <taxon>Bacillariophyta</taxon>
        <taxon>Coscinodiscophyceae</taxon>
        <taxon>Thalassiosirophycidae</taxon>
        <taxon>Stephanodiscales</taxon>
        <taxon>Stephanodiscaceae</taxon>
        <taxon>Stephanodiscus</taxon>
    </lineage>
</organism>
<accession>A0ABD3NGK5</accession>
<feature type="transmembrane region" description="Helical" evidence="1">
    <location>
        <begin position="217"/>
        <end position="238"/>
    </location>
</feature>
<proteinExistence type="predicted"/>
<sequence length="244" mass="26190">MGKASKITPVDPTAWMIDNDVADFLLLHQKEVLYMCMLGYTFLHGSKVFAANPNVSVSYKLVSMILACTGGGILVPLFINSIPVPMSNDAYPIAILISFAIHHYFPIVGEVVKLSPMVNAIIIVLYEAVRAKVVFTFTLAANAAIAPSLFSFPLFGPIMCGTIAGCGGAFLPMNKGLDPIKGGMQYPMISACIGATLVHLFLNTSFCEGVISAKEKAHFHLALFFIFIGLVNGLGLTAKKVKKE</sequence>
<evidence type="ECO:0000313" key="2">
    <source>
        <dbReference type="EMBL" id="KAL3772095.1"/>
    </source>
</evidence>
<keyword evidence="3" id="KW-1185">Reference proteome</keyword>
<keyword evidence="1" id="KW-0812">Transmembrane</keyword>
<evidence type="ECO:0000256" key="1">
    <source>
        <dbReference type="SAM" id="Phobius"/>
    </source>
</evidence>
<gene>
    <name evidence="2" type="ORF">ACHAW5_004933</name>
</gene>
<evidence type="ECO:0000313" key="3">
    <source>
        <dbReference type="Proteomes" id="UP001530315"/>
    </source>
</evidence>
<dbReference type="AlphaFoldDB" id="A0ABD3NGK5"/>
<reference evidence="2 3" key="1">
    <citation type="submission" date="2024-10" db="EMBL/GenBank/DDBJ databases">
        <title>Updated reference genomes for cyclostephanoid diatoms.</title>
        <authorList>
            <person name="Roberts W.R."/>
            <person name="Alverson A.J."/>
        </authorList>
    </citation>
    <scope>NUCLEOTIDE SEQUENCE [LARGE SCALE GENOMIC DNA]</scope>
    <source>
        <strain evidence="2 3">AJA276-08</strain>
    </source>
</reference>
<feature type="transmembrane region" description="Helical" evidence="1">
    <location>
        <begin position="91"/>
        <end position="112"/>
    </location>
</feature>
<feature type="transmembrane region" description="Helical" evidence="1">
    <location>
        <begin position="183"/>
        <end position="202"/>
    </location>
</feature>
<protein>
    <submittedName>
        <fullName evidence="2">Uncharacterized protein</fullName>
    </submittedName>
</protein>
<dbReference type="Proteomes" id="UP001530315">
    <property type="component" value="Unassembled WGS sequence"/>
</dbReference>
<keyword evidence="1" id="KW-1133">Transmembrane helix</keyword>
<dbReference type="EMBL" id="JALLAZ020001587">
    <property type="protein sequence ID" value="KAL3772095.1"/>
    <property type="molecule type" value="Genomic_DNA"/>
</dbReference>